<dbReference type="InterPro" id="IPR013762">
    <property type="entry name" value="Integrase-like_cat_sf"/>
</dbReference>
<dbReference type="EMBL" id="CALNXK010000142">
    <property type="protein sequence ID" value="CAH3167865.1"/>
    <property type="molecule type" value="Genomic_DNA"/>
</dbReference>
<evidence type="ECO:0000313" key="3">
    <source>
        <dbReference type="Proteomes" id="UP001159405"/>
    </source>
</evidence>
<name>A0ABN8QNJ3_9CNID</name>
<dbReference type="InterPro" id="IPR011010">
    <property type="entry name" value="DNA_brk_join_enz"/>
</dbReference>
<comment type="caution">
    <text evidence="2">The sequence shown here is derived from an EMBL/GenBank/DDBJ whole genome shotgun (WGS) entry which is preliminary data.</text>
</comment>
<organism evidence="2 3">
    <name type="scientific">Porites lobata</name>
    <dbReference type="NCBI Taxonomy" id="104759"/>
    <lineage>
        <taxon>Eukaryota</taxon>
        <taxon>Metazoa</taxon>
        <taxon>Cnidaria</taxon>
        <taxon>Anthozoa</taxon>
        <taxon>Hexacorallia</taxon>
        <taxon>Scleractinia</taxon>
        <taxon>Fungiina</taxon>
        <taxon>Poritidae</taxon>
        <taxon>Porites</taxon>
    </lineage>
</organism>
<evidence type="ECO:0008006" key="4">
    <source>
        <dbReference type="Google" id="ProtNLM"/>
    </source>
</evidence>
<dbReference type="Proteomes" id="UP001159405">
    <property type="component" value="Unassembled WGS sequence"/>
</dbReference>
<gene>
    <name evidence="2" type="ORF">PLOB_00008917</name>
</gene>
<dbReference type="SUPFAM" id="SSF56349">
    <property type="entry name" value="DNA breaking-rejoining enzymes"/>
    <property type="match status" value="1"/>
</dbReference>
<keyword evidence="3" id="KW-1185">Reference proteome</keyword>
<evidence type="ECO:0000256" key="1">
    <source>
        <dbReference type="ARBA" id="ARBA00023172"/>
    </source>
</evidence>
<sequence length="192" mass="21985">MEQSIFVGNGRGTEWQPFMGIGNPAVDRSVKQYLAKVREEQLNARVVPHQAEPFLVGDLVTISEFIHARIQECPNSHRQPKLSEKQELKEEHFLQYIRARLNEYTNAEFVRDKLHVTRVSMGDRFTLHGFRRGAGISLALAGVSLHEIMDHVGRKNSRTALHYIKLKTGGKSSKSCSAARFRLWHRYNLHAP</sequence>
<protein>
    <recommendedName>
        <fullName evidence="4">Tyr recombinase domain-containing protein</fullName>
    </recommendedName>
</protein>
<keyword evidence="1" id="KW-0233">DNA recombination</keyword>
<reference evidence="2 3" key="1">
    <citation type="submission" date="2022-05" db="EMBL/GenBank/DDBJ databases">
        <authorList>
            <consortium name="Genoscope - CEA"/>
            <person name="William W."/>
        </authorList>
    </citation>
    <scope>NUCLEOTIDE SEQUENCE [LARGE SCALE GENOMIC DNA]</scope>
</reference>
<accession>A0ABN8QNJ3</accession>
<proteinExistence type="predicted"/>
<evidence type="ECO:0000313" key="2">
    <source>
        <dbReference type="EMBL" id="CAH3167865.1"/>
    </source>
</evidence>
<dbReference type="Gene3D" id="1.10.443.10">
    <property type="entry name" value="Intergrase catalytic core"/>
    <property type="match status" value="1"/>
</dbReference>